<keyword evidence="3" id="KW-0238">DNA-binding</keyword>
<protein>
    <submittedName>
        <fullName evidence="6">Transcriptional regulator, LysR family</fullName>
    </submittedName>
</protein>
<dbReference type="InterPro" id="IPR036390">
    <property type="entry name" value="WH_DNA-bd_sf"/>
</dbReference>
<dbReference type="Gene3D" id="1.10.10.10">
    <property type="entry name" value="Winged helix-like DNA-binding domain superfamily/Winged helix DNA-binding domain"/>
    <property type="match status" value="1"/>
</dbReference>
<feature type="domain" description="HTH lysR-type" evidence="5">
    <location>
        <begin position="1"/>
        <end position="60"/>
    </location>
</feature>
<organism evidence="6 7">
    <name type="scientific">Shewanella psychrophila</name>
    <dbReference type="NCBI Taxonomy" id="225848"/>
    <lineage>
        <taxon>Bacteria</taxon>
        <taxon>Pseudomonadati</taxon>
        <taxon>Pseudomonadota</taxon>
        <taxon>Gammaproteobacteria</taxon>
        <taxon>Alteromonadales</taxon>
        <taxon>Shewanellaceae</taxon>
        <taxon>Shewanella</taxon>
    </lineage>
</organism>
<dbReference type="OrthoDB" id="9803735at2"/>
<evidence type="ECO:0000256" key="1">
    <source>
        <dbReference type="ARBA" id="ARBA00009437"/>
    </source>
</evidence>
<evidence type="ECO:0000259" key="5">
    <source>
        <dbReference type="PROSITE" id="PS50931"/>
    </source>
</evidence>
<keyword evidence="2" id="KW-0805">Transcription regulation</keyword>
<gene>
    <name evidence="6" type="ORF">Sps_02617</name>
</gene>
<sequence>MDLRVIGYLIEIVDSGGFAKASERVHITQPALSKAIQQLEHELDVILLERGKRGTRVKLTPAGELVYRHGQTLLANKQSLINELAAQRGLTSGQLKLGLAPLGSAELFAPVIAKYRDTYPKIEMELLVRGSVEQKEALIKGEIELATGIIARNKQFEGILVRDEPMVVVLPKHHVLANEQSLRLEQISLEPQIMFEPGFSLHSMVLDSCKQAGFTPKNITRISQAEFGIALVAAGTGNMLLPKMIAERHRVAGVVSVPLVGSDLRWNMSLFWRKEQALSFAAKAMIEMIKQTSPV</sequence>
<dbReference type="FunFam" id="1.10.10.10:FF:000001">
    <property type="entry name" value="LysR family transcriptional regulator"/>
    <property type="match status" value="1"/>
</dbReference>
<dbReference type="GO" id="GO:0003700">
    <property type="term" value="F:DNA-binding transcription factor activity"/>
    <property type="evidence" value="ECO:0007669"/>
    <property type="project" value="InterPro"/>
</dbReference>
<dbReference type="InterPro" id="IPR000847">
    <property type="entry name" value="LysR_HTH_N"/>
</dbReference>
<dbReference type="PROSITE" id="PS50931">
    <property type="entry name" value="HTH_LYSR"/>
    <property type="match status" value="1"/>
</dbReference>
<comment type="similarity">
    <text evidence="1">Belongs to the LysR transcriptional regulatory family.</text>
</comment>
<dbReference type="SUPFAM" id="SSF46785">
    <property type="entry name" value="Winged helix' DNA-binding domain"/>
    <property type="match status" value="1"/>
</dbReference>
<dbReference type="PANTHER" id="PTHR30419">
    <property type="entry name" value="HTH-TYPE TRANSCRIPTIONAL REGULATOR YBHD"/>
    <property type="match status" value="1"/>
</dbReference>
<dbReference type="GO" id="GO:0003677">
    <property type="term" value="F:DNA binding"/>
    <property type="evidence" value="ECO:0007669"/>
    <property type="project" value="UniProtKB-KW"/>
</dbReference>
<keyword evidence="7" id="KW-1185">Reference proteome</keyword>
<dbReference type="EMBL" id="CP014782">
    <property type="protein sequence ID" value="AQS37769.1"/>
    <property type="molecule type" value="Genomic_DNA"/>
</dbReference>
<keyword evidence="4" id="KW-0804">Transcription</keyword>
<name>A0A1S6HQH5_9GAMM</name>
<evidence type="ECO:0000256" key="3">
    <source>
        <dbReference type="ARBA" id="ARBA00023125"/>
    </source>
</evidence>
<dbReference type="InterPro" id="IPR005119">
    <property type="entry name" value="LysR_subst-bd"/>
</dbReference>
<evidence type="ECO:0000313" key="7">
    <source>
        <dbReference type="Proteomes" id="UP000189545"/>
    </source>
</evidence>
<dbReference type="PRINTS" id="PR00039">
    <property type="entry name" value="HTHLYSR"/>
</dbReference>
<reference evidence="6 7" key="1">
    <citation type="submission" date="2016-03" db="EMBL/GenBank/DDBJ databases">
        <title>Complete genome sequence of Shewanella psychrophila WP2, a deep sea bacterium isolated from west Pacific sediment.</title>
        <authorList>
            <person name="Xu G."/>
            <person name="Jian H."/>
        </authorList>
    </citation>
    <scope>NUCLEOTIDE SEQUENCE [LARGE SCALE GENOMIC DNA]</scope>
    <source>
        <strain evidence="6 7">WP2</strain>
    </source>
</reference>
<dbReference type="PANTHER" id="PTHR30419:SF8">
    <property type="entry name" value="NITROGEN ASSIMILATION TRANSCRIPTIONAL ACTIVATOR-RELATED"/>
    <property type="match status" value="1"/>
</dbReference>
<dbReference type="InterPro" id="IPR050950">
    <property type="entry name" value="HTH-type_LysR_regulators"/>
</dbReference>
<dbReference type="RefSeq" id="WP_077752899.1">
    <property type="nucleotide sequence ID" value="NZ_CP014782.1"/>
</dbReference>
<dbReference type="STRING" id="225848.Sps_02617"/>
<dbReference type="SUPFAM" id="SSF53850">
    <property type="entry name" value="Periplasmic binding protein-like II"/>
    <property type="match status" value="1"/>
</dbReference>
<accession>A0A1S6HQH5</accession>
<proteinExistence type="inferred from homology"/>
<dbReference type="InterPro" id="IPR036388">
    <property type="entry name" value="WH-like_DNA-bd_sf"/>
</dbReference>
<dbReference type="GO" id="GO:0005829">
    <property type="term" value="C:cytosol"/>
    <property type="evidence" value="ECO:0007669"/>
    <property type="project" value="TreeGrafter"/>
</dbReference>
<dbReference type="KEGG" id="spsw:Sps_02617"/>
<evidence type="ECO:0000256" key="2">
    <source>
        <dbReference type="ARBA" id="ARBA00023015"/>
    </source>
</evidence>
<dbReference type="Pfam" id="PF00126">
    <property type="entry name" value="HTH_1"/>
    <property type="match status" value="1"/>
</dbReference>
<dbReference type="Pfam" id="PF03466">
    <property type="entry name" value="LysR_substrate"/>
    <property type="match status" value="1"/>
</dbReference>
<evidence type="ECO:0000256" key="4">
    <source>
        <dbReference type="ARBA" id="ARBA00023163"/>
    </source>
</evidence>
<dbReference type="Gene3D" id="3.40.190.290">
    <property type="match status" value="1"/>
</dbReference>
<dbReference type="Proteomes" id="UP000189545">
    <property type="component" value="Chromosome"/>
</dbReference>
<dbReference type="AlphaFoldDB" id="A0A1S6HQH5"/>
<evidence type="ECO:0000313" key="6">
    <source>
        <dbReference type="EMBL" id="AQS37769.1"/>
    </source>
</evidence>